<keyword evidence="1" id="KW-0472">Membrane</keyword>
<dbReference type="EMBL" id="CACRST010000007">
    <property type="protein sequence ID" value="VYS79871.1"/>
    <property type="molecule type" value="Genomic_DNA"/>
</dbReference>
<name>A0A6N2RIE6_9FIRM</name>
<evidence type="ECO:0000256" key="1">
    <source>
        <dbReference type="SAM" id="Phobius"/>
    </source>
</evidence>
<dbReference type="InterPro" id="IPR039564">
    <property type="entry name" value="Peptidase_C39-like"/>
</dbReference>
<dbReference type="RefSeq" id="WP_156352594.1">
    <property type="nucleotide sequence ID" value="NZ_CACRST010000007.1"/>
</dbReference>
<feature type="transmembrane region" description="Helical" evidence="1">
    <location>
        <begin position="20"/>
        <end position="37"/>
    </location>
</feature>
<sequence>MDHEPGQWREARRRQRNRRVAAAVLTATLAASLFFFYEADKWRLQETSVIPAAVRVVEKPEPTKTPEERKLERIYKNSSRYPKDLLPALERNPEILDFAAAYLTSEPEVKGGISDKESRQKAPLFIQWDERWGYVPYGNSNIGISGCGPTCLSMVLYSITRDKSLTPDFMAKRAMEEGYYVDGEGTSWLFMSDICKDYEVKVSQFPYMGIEEIEKELDAEKLIICAMGPGDFTDAGHFIVIRGHYGNQLVINDPFSRRNSTKTWDYDRIASQIQKCWVYEK</sequence>
<dbReference type="AlphaFoldDB" id="A0A6N2RIE6"/>
<evidence type="ECO:0000259" key="2">
    <source>
        <dbReference type="Pfam" id="PF13529"/>
    </source>
</evidence>
<protein>
    <recommendedName>
        <fullName evidence="2">Peptidase C39-like domain-containing protein</fullName>
    </recommendedName>
</protein>
<keyword evidence="1" id="KW-1133">Transmembrane helix</keyword>
<dbReference type="Gene3D" id="3.90.70.10">
    <property type="entry name" value="Cysteine proteinases"/>
    <property type="match status" value="1"/>
</dbReference>
<feature type="domain" description="Peptidase C39-like" evidence="2">
    <location>
        <begin position="122"/>
        <end position="254"/>
    </location>
</feature>
<organism evidence="3">
    <name type="scientific">Blautia glucerasea</name>
    <dbReference type="NCBI Taxonomy" id="536633"/>
    <lineage>
        <taxon>Bacteria</taxon>
        <taxon>Bacillati</taxon>
        <taxon>Bacillota</taxon>
        <taxon>Clostridia</taxon>
        <taxon>Lachnospirales</taxon>
        <taxon>Lachnospiraceae</taxon>
        <taxon>Blautia</taxon>
    </lineage>
</organism>
<accession>A0A6N2RIE6</accession>
<dbReference type="Pfam" id="PF13529">
    <property type="entry name" value="Peptidase_C39_2"/>
    <property type="match status" value="1"/>
</dbReference>
<evidence type="ECO:0000313" key="3">
    <source>
        <dbReference type="EMBL" id="VYS79871.1"/>
    </source>
</evidence>
<proteinExistence type="predicted"/>
<gene>
    <name evidence="3" type="ORF">BGLFYP119_00630</name>
</gene>
<keyword evidence="1" id="KW-0812">Transmembrane</keyword>
<reference evidence="3" key="1">
    <citation type="submission" date="2019-11" db="EMBL/GenBank/DDBJ databases">
        <authorList>
            <person name="Feng L."/>
        </authorList>
    </citation>
    <scope>NUCLEOTIDE SEQUENCE</scope>
    <source>
        <strain evidence="3">BgluceraseaLFYP119</strain>
    </source>
</reference>